<evidence type="ECO:0000313" key="3">
    <source>
        <dbReference type="EMBL" id="ACU88466.1"/>
    </source>
</evidence>
<dbReference type="InterPro" id="IPR050721">
    <property type="entry name" value="Trk_Ktr_HKT_K-transport"/>
</dbReference>
<feature type="domain" description="RCK C-terminal" evidence="2">
    <location>
        <begin position="134"/>
        <end position="218"/>
    </location>
</feature>
<name>C7LVC4_DESBD</name>
<gene>
    <name evidence="3" type="ordered locus">Dbac_0339</name>
</gene>
<evidence type="ECO:0000259" key="1">
    <source>
        <dbReference type="PROSITE" id="PS51201"/>
    </source>
</evidence>
<reference evidence="3 4" key="1">
    <citation type="journal article" date="2009" name="Stand. Genomic Sci.">
        <title>Complete genome sequence of Desulfomicrobium baculatum type strain (X).</title>
        <authorList>
            <person name="Copeland A."/>
            <person name="Spring S."/>
            <person name="Goker M."/>
            <person name="Schneider S."/>
            <person name="Lapidus A."/>
            <person name="Del Rio T.G."/>
            <person name="Tice H."/>
            <person name="Cheng J.F."/>
            <person name="Chen F."/>
            <person name="Nolan M."/>
            <person name="Bruce D."/>
            <person name="Goodwin L."/>
            <person name="Pitluck S."/>
            <person name="Ivanova N."/>
            <person name="Mavrommatis K."/>
            <person name="Ovchinnikova G."/>
            <person name="Pati A."/>
            <person name="Chen A."/>
            <person name="Palaniappan K."/>
            <person name="Land M."/>
            <person name="Hauser L."/>
            <person name="Chang Y.J."/>
            <person name="Jeffries C.C."/>
            <person name="Meincke L."/>
            <person name="Sims D."/>
            <person name="Brettin T."/>
            <person name="Detter J.C."/>
            <person name="Han C."/>
            <person name="Chain P."/>
            <person name="Bristow J."/>
            <person name="Eisen J.A."/>
            <person name="Markowitz V."/>
            <person name="Hugenholtz P."/>
            <person name="Kyrpides N.C."/>
            <person name="Klenk H.P."/>
            <person name="Lucas S."/>
        </authorList>
    </citation>
    <scope>NUCLEOTIDE SEQUENCE [LARGE SCALE GENOMIC DNA]</scope>
    <source>
        <strain evidence="4">DSM 4028 / VKM B-1378 / X</strain>
    </source>
</reference>
<dbReference type="Proteomes" id="UP000002216">
    <property type="component" value="Chromosome"/>
</dbReference>
<dbReference type="AlphaFoldDB" id="C7LVC4"/>
<evidence type="ECO:0000313" key="4">
    <source>
        <dbReference type="Proteomes" id="UP000002216"/>
    </source>
</evidence>
<dbReference type="PANTHER" id="PTHR43833">
    <property type="entry name" value="POTASSIUM CHANNEL PROTEIN 2-RELATED-RELATED"/>
    <property type="match status" value="1"/>
</dbReference>
<dbReference type="InterPro" id="IPR036291">
    <property type="entry name" value="NAD(P)-bd_dom_sf"/>
</dbReference>
<dbReference type="eggNOG" id="COG0569">
    <property type="taxonomic scope" value="Bacteria"/>
</dbReference>
<protein>
    <submittedName>
        <fullName evidence="3">TrkA-N domain protein</fullName>
    </submittedName>
</protein>
<dbReference type="Gene3D" id="3.40.50.720">
    <property type="entry name" value="NAD(P)-binding Rossmann-like Domain"/>
    <property type="match status" value="1"/>
</dbReference>
<dbReference type="InterPro" id="IPR036721">
    <property type="entry name" value="RCK_C_sf"/>
</dbReference>
<dbReference type="OrthoDB" id="9776294at2"/>
<dbReference type="SUPFAM" id="SSF51735">
    <property type="entry name" value="NAD(P)-binding Rossmann-fold domains"/>
    <property type="match status" value="1"/>
</dbReference>
<dbReference type="Gene3D" id="3.30.70.1450">
    <property type="entry name" value="Regulator of K+ conductance, C-terminal domain"/>
    <property type="match status" value="1"/>
</dbReference>
<dbReference type="InterPro" id="IPR006037">
    <property type="entry name" value="RCK_C"/>
</dbReference>
<feature type="domain" description="RCK N-terminal" evidence="1">
    <location>
        <begin position="1"/>
        <end position="118"/>
    </location>
</feature>
<sequence>MKRFAVIGLGNFGFHAAKALFEEGNEVLAMDTDRVRVQAIDPYSTEAMVIDATDKEVLKSLCLEEMDAVIVSTGTKISNSILICLHLLESGVKKILAKALDDDHAKILKRMGATEIIHPERDMAIRVSRNLSRPNVLDFIPLAEEFDMIQVGAPRDFVGKSLIDLNLRARYNVHVIAIKEVVPENFILVPPADYVLKDSDILVMLGRSADIRKIKELK</sequence>
<dbReference type="STRING" id="525897.Dbac_0339"/>
<dbReference type="KEGG" id="dba:Dbac_0339"/>
<dbReference type="SUPFAM" id="SSF116726">
    <property type="entry name" value="TrkA C-terminal domain-like"/>
    <property type="match status" value="1"/>
</dbReference>
<proteinExistence type="predicted"/>
<dbReference type="Pfam" id="PF02080">
    <property type="entry name" value="TrkA_C"/>
    <property type="match status" value="1"/>
</dbReference>
<dbReference type="RefSeq" id="WP_012805551.1">
    <property type="nucleotide sequence ID" value="NC_013173.1"/>
</dbReference>
<dbReference type="Pfam" id="PF02254">
    <property type="entry name" value="TrkA_N"/>
    <property type="match status" value="1"/>
</dbReference>
<accession>C7LVC4</accession>
<dbReference type="PROSITE" id="PS51202">
    <property type="entry name" value="RCK_C"/>
    <property type="match status" value="1"/>
</dbReference>
<organism evidence="3 4">
    <name type="scientific">Desulfomicrobium baculatum (strain DSM 4028 / VKM B-1378 / X)</name>
    <name type="common">Desulfovibrio baculatus</name>
    <dbReference type="NCBI Taxonomy" id="525897"/>
    <lineage>
        <taxon>Bacteria</taxon>
        <taxon>Pseudomonadati</taxon>
        <taxon>Thermodesulfobacteriota</taxon>
        <taxon>Desulfovibrionia</taxon>
        <taxon>Desulfovibrionales</taxon>
        <taxon>Desulfomicrobiaceae</taxon>
        <taxon>Desulfomicrobium</taxon>
    </lineage>
</organism>
<dbReference type="HOGENOM" id="CLU_046525_3_2_7"/>
<dbReference type="PANTHER" id="PTHR43833:SF7">
    <property type="entry name" value="KTR SYSTEM POTASSIUM UPTAKE PROTEIN C"/>
    <property type="match status" value="1"/>
</dbReference>
<keyword evidence="4" id="KW-1185">Reference proteome</keyword>
<dbReference type="EMBL" id="CP001629">
    <property type="protein sequence ID" value="ACU88466.1"/>
    <property type="molecule type" value="Genomic_DNA"/>
</dbReference>
<dbReference type="PROSITE" id="PS51201">
    <property type="entry name" value="RCK_N"/>
    <property type="match status" value="1"/>
</dbReference>
<dbReference type="GO" id="GO:0008324">
    <property type="term" value="F:monoatomic cation transmembrane transporter activity"/>
    <property type="evidence" value="ECO:0007669"/>
    <property type="project" value="InterPro"/>
</dbReference>
<evidence type="ECO:0000259" key="2">
    <source>
        <dbReference type="PROSITE" id="PS51202"/>
    </source>
</evidence>
<dbReference type="InterPro" id="IPR003148">
    <property type="entry name" value="RCK_N"/>
</dbReference>
<dbReference type="GO" id="GO:0006813">
    <property type="term" value="P:potassium ion transport"/>
    <property type="evidence" value="ECO:0007669"/>
    <property type="project" value="InterPro"/>
</dbReference>